<keyword evidence="3" id="KW-1185">Reference proteome</keyword>
<reference evidence="2" key="1">
    <citation type="submission" date="2021-12" db="EMBL/GenBank/DDBJ databases">
        <authorList>
            <person name="Zaccaron A."/>
            <person name="Stergiopoulos I."/>
        </authorList>
    </citation>
    <scope>NUCLEOTIDE SEQUENCE</scope>
    <source>
        <strain evidence="2">Race5_Kim</strain>
    </source>
</reference>
<evidence type="ECO:0000313" key="2">
    <source>
        <dbReference type="EMBL" id="UJO24312.1"/>
    </source>
</evidence>
<evidence type="ECO:0000256" key="1">
    <source>
        <dbReference type="SAM" id="SignalP"/>
    </source>
</evidence>
<evidence type="ECO:0008006" key="4">
    <source>
        <dbReference type="Google" id="ProtNLM"/>
    </source>
</evidence>
<reference evidence="2" key="2">
    <citation type="journal article" date="2022" name="Microb. Genom.">
        <title>A chromosome-scale genome assembly of the tomato pathogen Cladosporium fulvum reveals a compartmentalized genome architecture and the presence of a dispensable chromosome.</title>
        <authorList>
            <person name="Zaccaron A.Z."/>
            <person name="Chen L.H."/>
            <person name="Samaras A."/>
            <person name="Stergiopoulos I."/>
        </authorList>
    </citation>
    <scope>NUCLEOTIDE SEQUENCE</scope>
    <source>
        <strain evidence="2">Race5_Kim</strain>
    </source>
</reference>
<keyword evidence="1" id="KW-0732">Signal</keyword>
<dbReference type="Proteomes" id="UP000756132">
    <property type="component" value="Chromosome 12"/>
</dbReference>
<gene>
    <name evidence="2" type="ORF">CLAFUR5_13383</name>
</gene>
<feature type="signal peptide" evidence="1">
    <location>
        <begin position="1"/>
        <end position="18"/>
    </location>
</feature>
<proteinExistence type="predicted"/>
<dbReference type="GeneID" id="71993261"/>
<name>A0A9Q8UVX6_PASFU</name>
<sequence length="93" mass="10236">MQLHQIFLLLTAAISANACQYYTTSQQDGAATQHACGRVSGASFNDVPHHQCNKGGDGVQNCGWEDECNDYSKTTNNGKTYYQWCWNKVANVG</sequence>
<accession>A0A9Q8UVX6</accession>
<evidence type="ECO:0000313" key="3">
    <source>
        <dbReference type="Proteomes" id="UP000756132"/>
    </source>
</evidence>
<dbReference type="KEGG" id="ffu:CLAFUR5_13383"/>
<organism evidence="2 3">
    <name type="scientific">Passalora fulva</name>
    <name type="common">Tomato leaf mold</name>
    <name type="synonym">Cladosporium fulvum</name>
    <dbReference type="NCBI Taxonomy" id="5499"/>
    <lineage>
        <taxon>Eukaryota</taxon>
        <taxon>Fungi</taxon>
        <taxon>Dikarya</taxon>
        <taxon>Ascomycota</taxon>
        <taxon>Pezizomycotina</taxon>
        <taxon>Dothideomycetes</taxon>
        <taxon>Dothideomycetidae</taxon>
        <taxon>Mycosphaerellales</taxon>
        <taxon>Mycosphaerellaceae</taxon>
        <taxon>Fulvia</taxon>
    </lineage>
</organism>
<dbReference type="EMBL" id="CP090174">
    <property type="protein sequence ID" value="UJO24312.1"/>
    <property type="molecule type" value="Genomic_DNA"/>
</dbReference>
<dbReference type="RefSeq" id="XP_047768678.1">
    <property type="nucleotide sequence ID" value="XM_047912531.1"/>
</dbReference>
<feature type="chain" id="PRO_5040367040" description="Secreted protein" evidence="1">
    <location>
        <begin position="19"/>
        <end position="93"/>
    </location>
</feature>
<dbReference type="AlphaFoldDB" id="A0A9Q8UVX6"/>
<protein>
    <recommendedName>
        <fullName evidence="4">Secreted protein</fullName>
    </recommendedName>
</protein>